<dbReference type="RefSeq" id="WP_211954842.1">
    <property type="nucleotide sequence ID" value="NZ_CAJPVI010000023.1"/>
</dbReference>
<dbReference type="InterPro" id="IPR029787">
    <property type="entry name" value="Nucleotide_cyclase"/>
</dbReference>
<proteinExistence type="predicted"/>
<feature type="domain" description="GGDEF" evidence="1">
    <location>
        <begin position="194"/>
        <end position="323"/>
    </location>
</feature>
<dbReference type="CDD" id="cd01949">
    <property type="entry name" value="GGDEF"/>
    <property type="match status" value="1"/>
</dbReference>
<dbReference type="Pfam" id="PF00990">
    <property type="entry name" value="GGDEF"/>
    <property type="match status" value="1"/>
</dbReference>
<dbReference type="Proteomes" id="UP000672657">
    <property type="component" value="Unassembled WGS sequence"/>
</dbReference>
<dbReference type="InterPro" id="IPR003018">
    <property type="entry name" value="GAF"/>
</dbReference>
<dbReference type="PANTHER" id="PTHR43102">
    <property type="entry name" value="SLR1143 PROTEIN"/>
    <property type="match status" value="1"/>
</dbReference>
<comment type="caution">
    <text evidence="2">The sequence shown here is derived from an EMBL/GenBank/DDBJ whole genome shotgun (WGS) entry which is preliminary data.</text>
</comment>
<dbReference type="PROSITE" id="PS50887">
    <property type="entry name" value="GGDEF"/>
    <property type="match status" value="1"/>
</dbReference>
<reference evidence="2 3" key="1">
    <citation type="submission" date="2021-03" db="EMBL/GenBank/DDBJ databases">
        <authorList>
            <person name="Peeters C."/>
        </authorList>
    </citation>
    <scope>NUCLEOTIDE SEQUENCE [LARGE SCALE GENOMIC DNA]</scope>
    <source>
        <strain evidence="2 3">LMG 26411</strain>
    </source>
</reference>
<dbReference type="InterPro" id="IPR000160">
    <property type="entry name" value="GGDEF_dom"/>
</dbReference>
<dbReference type="NCBIfam" id="TIGR00254">
    <property type="entry name" value="GGDEF"/>
    <property type="match status" value="1"/>
</dbReference>
<dbReference type="Gene3D" id="3.30.450.40">
    <property type="match status" value="1"/>
</dbReference>
<dbReference type="Gene3D" id="3.30.70.270">
    <property type="match status" value="1"/>
</dbReference>
<dbReference type="SUPFAM" id="SSF55781">
    <property type="entry name" value="GAF domain-like"/>
    <property type="match status" value="1"/>
</dbReference>
<accession>A0ABN7Q028</accession>
<dbReference type="SUPFAM" id="SSF55073">
    <property type="entry name" value="Nucleotide cyclase"/>
    <property type="match status" value="1"/>
</dbReference>
<evidence type="ECO:0000313" key="3">
    <source>
        <dbReference type="Proteomes" id="UP000672657"/>
    </source>
</evidence>
<dbReference type="EMBL" id="CAJPVI010000023">
    <property type="protein sequence ID" value="CAG2150882.1"/>
    <property type="molecule type" value="Genomic_DNA"/>
</dbReference>
<keyword evidence="3" id="KW-1185">Reference proteome</keyword>
<dbReference type="InterPro" id="IPR043128">
    <property type="entry name" value="Rev_trsase/Diguanyl_cyclase"/>
</dbReference>
<dbReference type="SMART" id="SM00065">
    <property type="entry name" value="GAF"/>
    <property type="match status" value="1"/>
</dbReference>
<dbReference type="Pfam" id="PF01590">
    <property type="entry name" value="GAF"/>
    <property type="match status" value="1"/>
</dbReference>
<dbReference type="InterPro" id="IPR029016">
    <property type="entry name" value="GAF-like_dom_sf"/>
</dbReference>
<evidence type="ECO:0000313" key="2">
    <source>
        <dbReference type="EMBL" id="CAG2150882.1"/>
    </source>
</evidence>
<sequence>MLPPPIPANEPLRLATLKSLEILDTAPEERFDRLTRLARRLFGVPIAVVSLVDANRQWFKSCDGLPDREAPRSTSFCGHAIVSDDILLVPDARLDDRFHDNPLVTGEPMIRFYAGRPLAAGNGARLGTLCLIDTRPREFGTEDCALLHDLAQMAEQELAAVQLAGMDDLTGLSNRRGFSSMGQQALATCARQDRPVTLLYFDMDGFKPVNDRFGHAEGDRALTAFGGQLRDAFRQCGVAARIGGDEFAVLVSGSSPADEDAALAQLRDGVGRWNAANSLGYALGYSVGRVMFDAQRHAGIDTLMAEADAAMYADKVRRRGSRH</sequence>
<gene>
    <name evidence="2" type="ORF">LMG26411_03833</name>
</gene>
<evidence type="ECO:0000259" key="1">
    <source>
        <dbReference type="PROSITE" id="PS50887"/>
    </source>
</evidence>
<organism evidence="2 3">
    <name type="scientific">Cupriavidus numazuensis</name>
    <dbReference type="NCBI Taxonomy" id="221992"/>
    <lineage>
        <taxon>Bacteria</taxon>
        <taxon>Pseudomonadati</taxon>
        <taxon>Pseudomonadota</taxon>
        <taxon>Betaproteobacteria</taxon>
        <taxon>Burkholderiales</taxon>
        <taxon>Burkholderiaceae</taxon>
        <taxon>Cupriavidus</taxon>
    </lineage>
</organism>
<dbReference type="SMART" id="SM00267">
    <property type="entry name" value="GGDEF"/>
    <property type="match status" value="1"/>
</dbReference>
<dbReference type="PANTHER" id="PTHR43102:SF2">
    <property type="entry name" value="GAF DOMAIN-CONTAINING PROTEIN"/>
    <property type="match status" value="1"/>
</dbReference>
<name>A0ABN7Q028_9BURK</name>
<protein>
    <recommendedName>
        <fullName evidence="1">GGDEF domain-containing protein</fullName>
    </recommendedName>
</protein>